<keyword evidence="1" id="KW-0732">Signal</keyword>
<evidence type="ECO:0000313" key="2">
    <source>
        <dbReference type="EMBL" id="GAA1600104.1"/>
    </source>
</evidence>
<evidence type="ECO:0000313" key="3">
    <source>
        <dbReference type="Proteomes" id="UP001500190"/>
    </source>
</evidence>
<gene>
    <name evidence="2" type="ORF">GCM10009742_55050</name>
</gene>
<keyword evidence="3" id="KW-1185">Reference proteome</keyword>
<accession>A0ABN2E9N3</accession>
<dbReference type="Proteomes" id="UP001500190">
    <property type="component" value="Unassembled WGS sequence"/>
</dbReference>
<sequence>MRRFLGYGGLLAAGVLTTGLLTPGTATAEQSGTTTPCRISVGSVTAAGDHRMQTFTATAPVTKVTDKIVAKGVYAPGQARISSQLRYGLGEGSELHIGNAVLGSVLYNVSYRTPAGGGALLEKYLTRIGPGWQNYRSYDLTGFGLRDTAWSLNINGNMERRSIETVEGRQYYHYDGVLGNFPNAKGLAQISQTATYDTFLMSRSDGKLTTVRFSAVRGQPLRTEVKPVRTSTWQVFETLVAAPCGSGTILLGIDRDTGNGYLYSVGHANGLATTVQGLGKVPATFKDPVYFRWAAFGDPLLAGD</sequence>
<dbReference type="EMBL" id="BAAAND010000008">
    <property type="protein sequence ID" value="GAA1600104.1"/>
    <property type="molecule type" value="Genomic_DNA"/>
</dbReference>
<name>A0ABN2E9N3_9ACTN</name>
<feature type="signal peptide" evidence="1">
    <location>
        <begin position="1"/>
        <end position="28"/>
    </location>
</feature>
<evidence type="ECO:0008006" key="4">
    <source>
        <dbReference type="Google" id="ProtNLM"/>
    </source>
</evidence>
<proteinExistence type="predicted"/>
<evidence type="ECO:0000256" key="1">
    <source>
        <dbReference type="SAM" id="SignalP"/>
    </source>
</evidence>
<comment type="caution">
    <text evidence="2">The sequence shown here is derived from an EMBL/GenBank/DDBJ whole genome shotgun (WGS) entry which is preliminary data.</text>
</comment>
<dbReference type="RefSeq" id="WP_344196428.1">
    <property type="nucleotide sequence ID" value="NZ_BAAAND010000008.1"/>
</dbReference>
<organism evidence="2 3">
    <name type="scientific">Kribbella karoonensis</name>
    <dbReference type="NCBI Taxonomy" id="324851"/>
    <lineage>
        <taxon>Bacteria</taxon>
        <taxon>Bacillati</taxon>
        <taxon>Actinomycetota</taxon>
        <taxon>Actinomycetes</taxon>
        <taxon>Propionibacteriales</taxon>
        <taxon>Kribbellaceae</taxon>
        <taxon>Kribbella</taxon>
    </lineage>
</organism>
<feature type="chain" id="PRO_5046254540" description="Tat pathway signal sequence domain protein" evidence="1">
    <location>
        <begin position="29"/>
        <end position="304"/>
    </location>
</feature>
<reference evidence="2 3" key="1">
    <citation type="journal article" date="2019" name="Int. J. Syst. Evol. Microbiol.">
        <title>The Global Catalogue of Microorganisms (GCM) 10K type strain sequencing project: providing services to taxonomists for standard genome sequencing and annotation.</title>
        <authorList>
            <consortium name="The Broad Institute Genomics Platform"/>
            <consortium name="The Broad Institute Genome Sequencing Center for Infectious Disease"/>
            <person name="Wu L."/>
            <person name="Ma J."/>
        </authorList>
    </citation>
    <scope>NUCLEOTIDE SEQUENCE [LARGE SCALE GENOMIC DNA]</scope>
    <source>
        <strain evidence="2 3">JCM 14304</strain>
    </source>
</reference>
<protein>
    <recommendedName>
        <fullName evidence="4">Tat pathway signal sequence domain protein</fullName>
    </recommendedName>
</protein>